<evidence type="ECO:0000313" key="1">
    <source>
        <dbReference type="EMBL" id="KEZ88087.1"/>
    </source>
</evidence>
<keyword evidence="2" id="KW-1185">Reference proteome</keyword>
<reference evidence="1 2" key="1">
    <citation type="submission" date="2014-07" db="EMBL/GenBank/DDBJ databases">
        <title>Draft genome of Clostridium celerecrescens 152B isolated from sediments associated with methane hydrate from Krishna Godavari basin.</title>
        <authorList>
            <person name="Honkalas V.S."/>
            <person name="Dabir A.P."/>
            <person name="Arora P."/>
            <person name="Dhakephalkar P.K."/>
        </authorList>
    </citation>
    <scope>NUCLEOTIDE SEQUENCE [LARGE SCALE GENOMIC DNA]</scope>
    <source>
        <strain evidence="1 2">152B</strain>
    </source>
</reference>
<organism evidence="1 2">
    <name type="scientific">Lacrimispora celerecrescens</name>
    <dbReference type="NCBI Taxonomy" id="29354"/>
    <lineage>
        <taxon>Bacteria</taxon>
        <taxon>Bacillati</taxon>
        <taxon>Bacillota</taxon>
        <taxon>Clostridia</taxon>
        <taxon>Lachnospirales</taxon>
        <taxon>Lachnospiraceae</taxon>
        <taxon>Lacrimispora</taxon>
    </lineage>
</organism>
<dbReference type="EMBL" id="JPME01000026">
    <property type="protein sequence ID" value="KEZ88087.1"/>
    <property type="molecule type" value="Genomic_DNA"/>
</dbReference>
<protein>
    <submittedName>
        <fullName evidence="1">Uncharacterized protein</fullName>
    </submittedName>
</protein>
<dbReference type="Proteomes" id="UP000028525">
    <property type="component" value="Unassembled WGS sequence"/>
</dbReference>
<gene>
    <name evidence="1" type="ORF">IO98_19085</name>
</gene>
<proteinExistence type="predicted"/>
<accession>A0A084JGK3</accession>
<dbReference type="RefSeq" id="WP_038283805.1">
    <property type="nucleotide sequence ID" value="NZ_JPME01000026.1"/>
</dbReference>
<dbReference type="AlphaFoldDB" id="A0A084JGK3"/>
<sequence length="77" mass="9298">MNRWLDRIDLIEETPRLSFLASDYDDTHLQESCFQTMFPQRIEYSPLEDHVKVITVLHFKSPRNRPMPDTMEEIFII</sequence>
<comment type="caution">
    <text evidence="1">The sequence shown here is derived from an EMBL/GenBank/DDBJ whole genome shotgun (WGS) entry which is preliminary data.</text>
</comment>
<evidence type="ECO:0000313" key="2">
    <source>
        <dbReference type="Proteomes" id="UP000028525"/>
    </source>
</evidence>
<name>A0A084JGK3_9FIRM</name>